<evidence type="ECO:0000313" key="3">
    <source>
        <dbReference type="Proteomes" id="UP000663852"/>
    </source>
</evidence>
<accession>A0A814LTS8</accession>
<comment type="caution">
    <text evidence="2">The sequence shown here is derived from an EMBL/GenBank/DDBJ whole genome shotgun (WGS) entry which is preliminary data.</text>
</comment>
<dbReference type="Proteomes" id="UP000663852">
    <property type="component" value="Unassembled WGS sequence"/>
</dbReference>
<organism evidence="2 3">
    <name type="scientific">Adineta ricciae</name>
    <name type="common">Rotifer</name>
    <dbReference type="NCBI Taxonomy" id="249248"/>
    <lineage>
        <taxon>Eukaryota</taxon>
        <taxon>Metazoa</taxon>
        <taxon>Spiralia</taxon>
        <taxon>Gnathifera</taxon>
        <taxon>Rotifera</taxon>
        <taxon>Eurotatoria</taxon>
        <taxon>Bdelloidea</taxon>
        <taxon>Adinetida</taxon>
        <taxon>Adinetidae</taxon>
        <taxon>Adineta</taxon>
    </lineage>
</organism>
<sequence length="119" mass="13284">MGRTRRTATTSQTVYLCREALSSSDFKVSVRDKNRTDKLETETAMETKKQFGEDTSSTSLDRNDDAKALLSMVKAMSSSQRQTVIDTLKQNGLGDPLTKEKLIQNAFTVEKTIRDNASN</sequence>
<evidence type="ECO:0000313" key="2">
    <source>
        <dbReference type="EMBL" id="CAF1068567.1"/>
    </source>
</evidence>
<dbReference type="AlphaFoldDB" id="A0A814LTS8"/>
<dbReference type="EMBL" id="CAJNOJ010000085">
    <property type="protein sequence ID" value="CAF1068567.1"/>
    <property type="molecule type" value="Genomic_DNA"/>
</dbReference>
<dbReference type="OrthoDB" id="10004110at2759"/>
<evidence type="ECO:0000256" key="1">
    <source>
        <dbReference type="SAM" id="MobiDB-lite"/>
    </source>
</evidence>
<reference evidence="2" key="1">
    <citation type="submission" date="2021-02" db="EMBL/GenBank/DDBJ databases">
        <authorList>
            <person name="Nowell W R."/>
        </authorList>
    </citation>
    <scope>NUCLEOTIDE SEQUENCE</scope>
</reference>
<name>A0A814LTS8_ADIRI</name>
<feature type="compositionally biased region" description="Basic and acidic residues" evidence="1">
    <location>
        <begin position="34"/>
        <end position="52"/>
    </location>
</feature>
<gene>
    <name evidence="2" type="ORF">EDS130_LOCUS18310</name>
</gene>
<proteinExistence type="predicted"/>
<feature type="region of interest" description="Disordered" evidence="1">
    <location>
        <begin position="34"/>
        <end position="63"/>
    </location>
</feature>
<protein>
    <submittedName>
        <fullName evidence="2">Uncharacterized protein</fullName>
    </submittedName>
</protein>